<reference evidence="1" key="1">
    <citation type="submission" date="2022-08" db="EMBL/GenBank/DDBJ databases">
        <title>Alicyclobacillus dauci DSM2870, complete genome.</title>
        <authorList>
            <person name="Wang Q."/>
            <person name="Cai R."/>
            <person name="Wang Z."/>
        </authorList>
    </citation>
    <scope>NUCLEOTIDE SEQUENCE</scope>
    <source>
        <strain evidence="1">DSM 28700</strain>
    </source>
</reference>
<keyword evidence="2" id="KW-1185">Reference proteome</keyword>
<proteinExistence type="predicted"/>
<sequence length="232" mass="27546">MATGNRERLMIVGFDQGYEAFLNMHRKLRTGARLERLHSGLGHAEQAFLKNVWWAMFHHFENLHPEYEIRDYDDGYRYLDFAYVQPYFRVCFEIDGLGPHWKNITKWKFSEHHQRQNALVIDGWYILRFTYDDVQEYPKLCQKTIQQLLGRWQMQSIALASLSVPEREIVRLATSAKHQITPHDVCKFLNVGSKHARHLLHVLVDKRWLEPASGNVRITSYQLHPSKVNTKW</sequence>
<dbReference type="GO" id="GO:0003677">
    <property type="term" value="F:DNA binding"/>
    <property type="evidence" value="ECO:0007669"/>
    <property type="project" value="UniProtKB-KW"/>
</dbReference>
<accession>A0ABY6Z5P0</accession>
<organism evidence="1 2">
    <name type="scientific">Alicyclobacillus dauci</name>
    <dbReference type="NCBI Taxonomy" id="1475485"/>
    <lineage>
        <taxon>Bacteria</taxon>
        <taxon>Bacillati</taxon>
        <taxon>Bacillota</taxon>
        <taxon>Bacilli</taxon>
        <taxon>Bacillales</taxon>
        <taxon>Alicyclobacillaceae</taxon>
        <taxon>Alicyclobacillus</taxon>
    </lineage>
</organism>
<dbReference type="RefSeq" id="WP_268045476.1">
    <property type="nucleotide sequence ID" value="NZ_CP104064.1"/>
</dbReference>
<evidence type="ECO:0000313" key="1">
    <source>
        <dbReference type="EMBL" id="WAH37942.1"/>
    </source>
</evidence>
<gene>
    <name evidence="1" type="ORF">NZD86_05470</name>
</gene>
<dbReference type="EMBL" id="CP104064">
    <property type="protein sequence ID" value="WAH37942.1"/>
    <property type="molecule type" value="Genomic_DNA"/>
</dbReference>
<dbReference type="Proteomes" id="UP001164803">
    <property type="component" value="Chromosome"/>
</dbReference>
<protein>
    <submittedName>
        <fullName evidence="1">DNA-binding response regulator</fullName>
    </submittedName>
</protein>
<evidence type="ECO:0000313" key="2">
    <source>
        <dbReference type="Proteomes" id="UP001164803"/>
    </source>
</evidence>
<keyword evidence="1" id="KW-0238">DNA-binding</keyword>
<name>A0ABY6Z5P0_9BACL</name>
<dbReference type="Gene3D" id="3.40.960.10">
    <property type="entry name" value="VSR Endonuclease"/>
    <property type="match status" value="1"/>
</dbReference>